<reference evidence="3 4" key="1">
    <citation type="journal article" date="2014" name="Genome Announc.">
        <title>Draft genome sequences of eight enterohepatic helicobacter species isolated from both laboratory and wild rodents.</title>
        <authorList>
            <person name="Sheh A."/>
            <person name="Shen Z."/>
            <person name="Fox J.G."/>
        </authorList>
    </citation>
    <scope>NUCLEOTIDE SEQUENCE [LARGE SCALE GENOMIC DNA]</scope>
    <source>
        <strain evidence="3 4">MIT 97-6194</strain>
    </source>
</reference>
<protein>
    <submittedName>
        <fullName evidence="3">Chemotaxis protein CheX</fullName>
    </submittedName>
</protein>
<evidence type="ECO:0000313" key="2">
    <source>
        <dbReference type="EMBL" id="MWV69819.1"/>
    </source>
</evidence>
<reference evidence="3" key="3">
    <citation type="submission" date="2018-04" db="EMBL/GenBank/DDBJ databases">
        <authorList>
            <person name="Sheh A."/>
            <person name="Shen Z."/>
            <person name="Mannion A.J."/>
            <person name="Fox J.G."/>
        </authorList>
    </citation>
    <scope>NUCLEOTIDE SEQUENCE</scope>
    <source>
        <strain evidence="3">MIT 97-6194</strain>
    </source>
</reference>
<dbReference type="STRING" id="1548018.LS64_07895"/>
<dbReference type="Proteomes" id="UP000029714">
    <property type="component" value="Unassembled WGS sequence"/>
</dbReference>
<accession>A0A347VTR4</accession>
<dbReference type="GO" id="GO:0006935">
    <property type="term" value="P:chemotaxis"/>
    <property type="evidence" value="ECO:0007669"/>
    <property type="project" value="UniProtKB-KW"/>
</dbReference>
<evidence type="ECO:0000313" key="5">
    <source>
        <dbReference type="Proteomes" id="UP000477070"/>
    </source>
</evidence>
<gene>
    <name evidence="2" type="ORF">DCO61_07355</name>
    <name evidence="3" type="ORF">LS64_002040</name>
</gene>
<proteinExistence type="predicted"/>
<sequence length="132" mass="15245">MVKKSFIEIVQGSINQTPKDSEHHIKRGYTTQIDITFNNEKTIKFLFVFNKEFLKIMCVEFLFENKPSLGSMIDMSKELANLTIGHAKVLAQEENIHFKISTPYFSNLKKCKNYNLSFILSSSGYCNIAMFD</sequence>
<dbReference type="Gene3D" id="3.40.1550.10">
    <property type="entry name" value="CheC-like"/>
    <property type="match status" value="1"/>
</dbReference>
<reference evidence="2 5" key="4">
    <citation type="submission" date="2019-12" db="EMBL/GenBank/DDBJ databases">
        <title>Multi-Generational Helicobacter saguini Isolates.</title>
        <authorList>
            <person name="Mannion A."/>
            <person name="Shen Z."/>
            <person name="Fox J.G."/>
        </authorList>
    </citation>
    <scope>NUCLEOTIDE SEQUENCE [LARGE SCALE GENOMIC DNA]</scope>
    <source>
        <strain evidence="2">16-048</strain>
        <strain evidence="5">16-048 (F4)</strain>
    </source>
</reference>
<name>A0A347VTR4_9HELI</name>
<organism evidence="3 4">
    <name type="scientific">Helicobacter saguini</name>
    <dbReference type="NCBI Taxonomy" id="1548018"/>
    <lineage>
        <taxon>Bacteria</taxon>
        <taxon>Pseudomonadati</taxon>
        <taxon>Campylobacterota</taxon>
        <taxon>Epsilonproteobacteria</taxon>
        <taxon>Campylobacterales</taxon>
        <taxon>Helicobacteraceae</taxon>
        <taxon>Helicobacter</taxon>
    </lineage>
</organism>
<dbReference type="EMBL" id="QBIU01000001">
    <property type="protein sequence ID" value="MWV69819.1"/>
    <property type="molecule type" value="Genomic_DNA"/>
</dbReference>
<evidence type="ECO:0000313" key="3">
    <source>
        <dbReference type="EMBL" id="TLD95700.1"/>
    </source>
</evidence>
<keyword evidence="4" id="KW-1185">Reference proteome</keyword>
<dbReference type="OrthoDB" id="5326632at2"/>
<dbReference type="SUPFAM" id="SSF103039">
    <property type="entry name" value="CheC-like"/>
    <property type="match status" value="1"/>
</dbReference>
<evidence type="ECO:0000256" key="1">
    <source>
        <dbReference type="ARBA" id="ARBA00022500"/>
    </source>
</evidence>
<keyword evidence="1" id="KW-0145">Chemotaxis</keyword>
<comment type="caution">
    <text evidence="3">The sequence shown here is derived from an EMBL/GenBank/DDBJ whole genome shotgun (WGS) entry which is preliminary data.</text>
</comment>
<dbReference type="EMBL" id="JRMP02000002">
    <property type="protein sequence ID" value="TLD95700.1"/>
    <property type="molecule type" value="Genomic_DNA"/>
</dbReference>
<reference evidence="3 4" key="2">
    <citation type="journal article" date="2016" name="Infect. Immun.">
        <title>Helicobacter saguini, a Novel Helicobacter Isolated from Cotton-Top Tamarins with Ulcerative Colitis, Has Proinflammatory Properties and Induces Typhlocolitis and Dysplasia in Gnotobiotic IL-10-/- Mice.</title>
        <authorList>
            <person name="Shen Z."/>
            <person name="Mannion A."/>
            <person name="Whary M.T."/>
            <person name="Muthupalani S."/>
            <person name="Sheh A."/>
            <person name="Feng Y."/>
            <person name="Gong G."/>
            <person name="Vandamme P."/>
            <person name="Holcombe H.R."/>
            <person name="Paster B.J."/>
            <person name="Fox J.G."/>
        </authorList>
    </citation>
    <scope>NUCLEOTIDE SEQUENCE [LARGE SCALE GENOMIC DNA]</scope>
    <source>
        <strain evidence="3 4">MIT 97-6194</strain>
    </source>
</reference>
<dbReference type="InterPro" id="IPR028976">
    <property type="entry name" value="CheC-like_sf"/>
</dbReference>
<dbReference type="Proteomes" id="UP000477070">
    <property type="component" value="Unassembled WGS sequence"/>
</dbReference>
<evidence type="ECO:0000313" key="4">
    <source>
        <dbReference type="Proteomes" id="UP000029714"/>
    </source>
</evidence>
<dbReference type="AlphaFoldDB" id="A0A347VTR4"/>